<evidence type="ECO:0000313" key="9">
    <source>
        <dbReference type="EMBL" id="NIX76452.1"/>
    </source>
</evidence>
<dbReference type="Gene3D" id="3.30.565.10">
    <property type="entry name" value="Histidine kinase-like ATPase, C-terminal domain"/>
    <property type="match status" value="1"/>
</dbReference>
<evidence type="ECO:0000256" key="1">
    <source>
        <dbReference type="ARBA" id="ARBA00000085"/>
    </source>
</evidence>
<dbReference type="EMBL" id="JAATJS010000002">
    <property type="protein sequence ID" value="NIX76452.1"/>
    <property type="molecule type" value="Genomic_DNA"/>
</dbReference>
<proteinExistence type="predicted"/>
<dbReference type="PROSITE" id="PS50113">
    <property type="entry name" value="PAC"/>
    <property type="match status" value="1"/>
</dbReference>
<dbReference type="PROSITE" id="PS50110">
    <property type="entry name" value="RESPONSE_REGULATORY"/>
    <property type="match status" value="1"/>
</dbReference>
<evidence type="ECO:0000256" key="3">
    <source>
        <dbReference type="ARBA" id="ARBA00022553"/>
    </source>
</evidence>
<evidence type="ECO:0000259" key="7">
    <source>
        <dbReference type="PROSITE" id="PS50110"/>
    </source>
</evidence>
<protein>
    <recommendedName>
        <fullName evidence="2">histidine kinase</fullName>
        <ecNumber evidence="2">2.7.13.3</ecNumber>
    </recommendedName>
</protein>
<organism evidence="9 10">
    <name type="scientific">Microvirga terricola</name>
    <dbReference type="NCBI Taxonomy" id="2719797"/>
    <lineage>
        <taxon>Bacteria</taxon>
        <taxon>Pseudomonadati</taxon>
        <taxon>Pseudomonadota</taxon>
        <taxon>Alphaproteobacteria</taxon>
        <taxon>Hyphomicrobiales</taxon>
        <taxon>Methylobacteriaceae</taxon>
        <taxon>Microvirga</taxon>
    </lineage>
</organism>
<dbReference type="InterPro" id="IPR005467">
    <property type="entry name" value="His_kinase_dom"/>
</dbReference>
<dbReference type="Pfam" id="PF00072">
    <property type="entry name" value="Response_reg"/>
    <property type="match status" value="1"/>
</dbReference>
<dbReference type="Pfam" id="PF08448">
    <property type="entry name" value="PAS_4"/>
    <property type="match status" value="1"/>
</dbReference>
<dbReference type="Pfam" id="PF02518">
    <property type="entry name" value="HATPase_c"/>
    <property type="match status" value="1"/>
</dbReference>
<dbReference type="InterPro" id="IPR011006">
    <property type="entry name" value="CheY-like_superfamily"/>
</dbReference>
<dbReference type="InterPro" id="IPR004358">
    <property type="entry name" value="Sig_transdc_His_kin-like_C"/>
</dbReference>
<dbReference type="Proteomes" id="UP000707352">
    <property type="component" value="Unassembled WGS sequence"/>
</dbReference>
<comment type="caution">
    <text evidence="9">The sequence shown here is derived from an EMBL/GenBank/DDBJ whole genome shotgun (WGS) entry which is preliminary data.</text>
</comment>
<dbReference type="Pfam" id="PF00512">
    <property type="entry name" value="HisKA"/>
    <property type="match status" value="1"/>
</dbReference>
<dbReference type="InterPro" id="IPR001789">
    <property type="entry name" value="Sig_transdc_resp-reg_receiver"/>
</dbReference>
<dbReference type="PROSITE" id="PS50109">
    <property type="entry name" value="HIS_KIN"/>
    <property type="match status" value="1"/>
</dbReference>
<dbReference type="InterPro" id="IPR003594">
    <property type="entry name" value="HATPase_dom"/>
</dbReference>
<dbReference type="SUPFAM" id="SSF55874">
    <property type="entry name" value="ATPase domain of HSP90 chaperone/DNA topoisomerase II/histidine kinase"/>
    <property type="match status" value="1"/>
</dbReference>
<dbReference type="SMART" id="SM00448">
    <property type="entry name" value="REC"/>
    <property type="match status" value="1"/>
</dbReference>
<dbReference type="PRINTS" id="PR00344">
    <property type="entry name" value="BCTRLSENSOR"/>
</dbReference>
<evidence type="ECO:0000256" key="4">
    <source>
        <dbReference type="PROSITE-ProRule" id="PRU00169"/>
    </source>
</evidence>
<reference evidence="9 10" key="1">
    <citation type="submission" date="2020-03" db="EMBL/GenBank/DDBJ databases">
        <title>The genome sequence of Microvirga sp. c23x22.</title>
        <authorList>
            <person name="Zhang X."/>
        </authorList>
    </citation>
    <scope>NUCLEOTIDE SEQUENCE [LARGE SCALE GENOMIC DNA]</scope>
    <source>
        <strain evidence="10">c23x22</strain>
    </source>
</reference>
<dbReference type="SUPFAM" id="SSF52172">
    <property type="entry name" value="CheY-like"/>
    <property type="match status" value="1"/>
</dbReference>
<dbReference type="NCBIfam" id="TIGR00229">
    <property type="entry name" value="sensory_box"/>
    <property type="match status" value="1"/>
</dbReference>
<accession>A0ABX0VEY8</accession>
<evidence type="ECO:0000259" key="6">
    <source>
        <dbReference type="PROSITE" id="PS50109"/>
    </source>
</evidence>
<dbReference type="PANTHER" id="PTHR43065">
    <property type="entry name" value="SENSOR HISTIDINE KINASE"/>
    <property type="match status" value="1"/>
</dbReference>
<dbReference type="SUPFAM" id="SSF47384">
    <property type="entry name" value="Homodimeric domain of signal transducing histidine kinase"/>
    <property type="match status" value="1"/>
</dbReference>
<keyword evidence="3 4" id="KW-0597">Phosphoprotein</keyword>
<comment type="catalytic activity">
    <reaction evidence="1">
        <text>ATP + protein L-histidine = ADP + protein N-phospho-L-histidine.</text>
        <dbReference type="EC" id="2.7.13.3"/>
    </reaction>
</comment>
<dbReference type="Gene3D" id="1.10.287.130">
    <property type="match status" value="1"/>
</dbReference>
<dbReference type="InterPro" id="IPR000014">
    <property type="entry name" value="PAS"/>
</dbReference>
<dbReference type="Gene3D" id="3.40.50.2300">
    <property type="match status" value="1"/>
</dbReference>
<dbReference type="InterPro" id="IPR036890">
    <property type="entry name" value="HATPase_C_sf"/>
</dbReference>
<dbReference type="SUPFAM" id="SSF55785">
    <property type="entry name" value="PYP-like sensor domain (PAS domain)"/>
    <property type="match status" value="1"/>
</dbReference>
<gene>
    <name evidence="9" type="ORF">HB375_07445</name>
</gene>
<feature type="modified residue" description="4-aspartylphosphate" evidence="4">
    <location>
        <position position="591"/>
    </location>
</feature>
<evidence type="ECO:0000256" key="5">
    <source>
        <dbReference type="SAM" id="Coils"/>
    </source>
</evidence>
<evidence type="ECO:0000313" key="10">
    <source>
        <dbReference type="Proteomes" id="UP000707352"/>
    </source>
</evidence>
<dbReference type="EC" id="2.7.13.3" evidence="2"/>
<dbReference type="InterPro" id="IPR000700">
    <property type="entry name" value="PAS-assoc_C"/>
</dbReference>
<feature type="domain" description="PAC" evidence="8">
    <location>
        <begin position="213"/>
        <end position="264"/>
    </location>
</feature>
<dbReference type="Gene3D" id="3.30.450.20">
    <property type="entry name" value="PAS domain"/>
    <property type="match status" value="2"/>
</dbReference>
<dbReference type="CDD" id="cd00082">
    <property type="entry name" value="HisKA"/>
    <property type="match status" value="1"/>
</dbReference>
<dbReference type="InterPro" id="IPR036097">
    <property type="entry name" value="HisK_dim/P_sf"/>
</dbReference>
<evidence type="ECO:0000256" key="2">
    <source>
        <dbReference type="ARBA" id="ARBA00012438"/>
    </source>
</evidence>
<evidence type="ECO:0000259" key="8">
    <source>
        <dbReference type="PROSITE" id="PS50113"/>
    </source>
</evidence>
<keyword evidence="10" id="KW-1185">Reference proteome</keyword>
<dbReference type="PANTHER" id="PTHR43065:SF42">
    <property type="entry name" value="TWO-COMPONENT SENSOR PPRA"/>
    <property type="match status" value="1"/>
</dbReference>
<dbReference type="InterPro" id="IPR035965">
    <property type="entry name" value="PAS-like_dom_sf"/>
</dbReference>
<keyword evidence="5" id="KW-0175">Coiled coil</keyword>
<feature type="coiled-coil region" evidence="5">
    <location>
        <begin position="255"/>
        <end position="293"/>
    </location>
</feature>
<dbReference type="InterPro" id="IPR013656">
    <property type="entry name" value="PAS_4"/>
</dbReference>
<dbReference type="InterPro" id="IPR003661">
    <property type="entry name" value="HisK_dim/P_dom"/>
</dbReference>
<dbReference type="SMART" id="SM00388">
    <property type="entry name" value="HisKA"/>
    <property type="match status" value="1"/>
</dbReference>
<sequence>MRRRDDIIGRNIFEAFSKPADERAEVDIEKLRWSLERVIERRQPDYIPIIHYDITLPDGRFEERYWSVTNTPLLNEAGELTFILHFPVDVTELHRLRRANFQTGQTRGVSEMIEGEILRRAQAVEEVNEELREEQKHLRSLFEQAPGFIAVLSGPDHVYELANRAYLQVVGRHDVVGKTVAEALPEIAQQGYVEILDQVYASGQPYVGRGIRVFFQPKLSEPPTEGFYDIVFQPIFDRSGSTVGILIQGNDITEQKHAEDELRDYREHLERLVQERTRALEQSEAQRRQAQRMEAIGQLTGGVAHDFNNLLAIVIGNLELAQKRISEPRVDHLLENAIQAGERGAKLVRQLLAFARKQSLSLESTDLPQTIRQMRDLLKRTIGPNITIETDLEEGLWPVVTDKVQLETALLNLAINARDAMPSGGTLIIAARNVKSPAVPEDLAIGEYVRISVSDTGVGIPEELHAKVFEPFFTTKEVGKGTGLGLSQIYGFVKQQGGSVTLHSEAGRGTEIALYLPRTQSAPQLEASKASLAEFHGAGTHLLVVDDDPGVRAFVVESLRTVGYRVSHAESGEKGLIMLRLHDDIALIIADFAMPNLDGLGFIQAARKNRPDIPVILMTGYANVERLTEKHLQNVPLVLKPFGLETLLKTVQDSLCQARSRPSQA</sequence>
<dbReference type="SMART" id="SM00387">
    <property type="entry name" value="HATPase_c"/>
    <property type="match status" value="1"/>
</dbReference>
<dbReference type="SMART" id="SM00091">
    <property type="entry name" value="PAS"/>
    <property type="match status" value="1"/>
</dbReference>
<feature type="domain" description="Histidine kinase" evidence="6">
    <location>
        <begin position="302"/>
        <end position="520"/>
    </location>
</feature>
<feature type="domain" description="Response regulatory" evidence="7">
    <location>
        <begin position="541"/>
        <end position="655"/>
    </location>
</feature>
<name>A0ABX0VEY8_9HYPH</name>
<feature type="coiled-coil region" evidence="5">
    <location>
        <begin position="114"/>
        <end position="144"/>
    </location>
</feature>